<feature type="transmembrane region" description="Helical" evidence="6">
    <location>
        <begin position="46"/>
        <end position="65"/>
    </location>
</feature>
<dbReference type="GO" id="GO:0005248">
    <property type="term" value="F:voltage-gated sodium channel activity"/>
    <property type="evidence" value="ECO:0007669"/>
    <property type="project" value="TreeGrafter"/>
</dbReference>
<feature type="transmembrane region" description="Helical" evidence="6">
    <location>
        <begin position="12"/>
        <end position="34"/>
    </location>
</feature>
<dbReference type="Gene3D" id="1.10.287.70">
    <property type="match status" value="1"/>
</dbReference>
<feature type="transmembrane region" description="Helical" evidence="6">
    <location>
        <begin position="138"/>
        <end position="159"/>
    </location>
</feature>
<dbReference type="InterPro" id="IPR043203">
    <property type="entry name" value="VGCC_Ca_Na"/>
</dbReference>
<dbReference type="Gene3D" id="1.20.120.350">
    <property type="entry name" value="Voltage-gated potassium channels. Chain C"/>
    <property type="match status" value="1"/>
</dbReference>
<dbReference type="PANTHER" id="PTHR10037:SF62">
    <property type="entry name" value="SODIUM CHANNEL PROTEIN 60E"/>
    <property type="match status" value="1"/>
</dbReference>
<evidence type="ECO:0000256" key="5">
    <source>
        <dbReference type="SAM" id="Coils"/>
    </source>
</evidence>
<comment type="caution">
    <text evidence="8">The sequence shown here is derived from an EMBL/GenBank/DDBJ whole genome shotgun (WGS) entry which is preliminary data.</text>
</comment>
<evidence type="ECO:0000256" key="3">
    <source>
        <dbReference type="ARBA" id="ARBA00022989"/>
    </source>
</evidence>
<feature type="domain" description="Ion transport" evidence="7">
    <location>
        <begin position="15"/>
        <end position="252"/>
    </location>
</feature>
<keyword evidence="3 6" id="KW-1133">Transmembrane helix</keyword>
<evidence type="ECO:0000259" key="7">
    <source>
        <dbReference type="Pfam" id="PF00520"/>
    </source>
</evidence>
<proteinExistence type="predicted"/>
<dbReference type="InterPro" id="IPR005821">
    <property type="entry name" value="Ion_trans_dom"/>
</dbReference>
<keyword evidence="2 6" id="KW-0812">Transmembrane</keyword>
<dbReference type="GO" id="GO:0001518">
    <property type="term" value="C:voltage-gated sodium channel complex"/>
    <property type="evidence" value="ECO:0007669"/>
    <property type="project" value="TreeGrafter"/>
</dbReference>
<dbReference type="PANTHER" id="PTHR10037">
    <property type="entry name" value="VOLTAGE-GATED CATION CHANNEL CALCIUM AND SODIUM"/>
    <property type="match status" value="1"/>
</dbReference>
<feature type="transmembrane region" description="Helical" evidence="6">
    <location>
        <begin position="77"/>
        <end position="95"/>
    </location>
</feature>
<protein>
    <submittedName>
        <fullName evidence="8">Ion transport protein</fullName>
    </submittedName>
</protein>
<accession>A0AAV3XFF5</accession>
<dbReference type="Proteomes" id="UP001050975">
    <property type="component" value="Unassembled WGS sequence"/>
</dbReference>
<dbReference type="Pfam" id="PF00520">
    <property type="entry name" value="Ion_trans"/>
    <property type="match status" value="1"/>
</dbReference>
<evidence type="ECO:0000256" key="2">
    <source>
        <dbReference type="ARBA" id="ARBA00022692"/>
    </source>
</evidence>
<gene>
    <name evidence="8" type="ORF">MiSe_50370</name>
</gene>
<dbReference type="InterPro" id="IPR027359">
    <property type="entry name" value="Volt_channel_dom_sf"/>
</dbReference>
<keyword evidence="9" id="KW-1185">Reference proteome</keyword>
<name>A0AAV3XFF5_9CYAN</name>
<feature type="coiled-coil region" evidence="5">
    <location>
        <begin position="261"/>
        <end position="295"/>
    </location>
</feature>
<feature type="transmembrane region" description="Helical" evidence="6">
    <location>
        <begin position="220"/>
        <end position="242"/>
    </location>
</feature>
<keyword evidence="4 6" id="KW-0472">Membrane</keyword>
<comment type="subcellular location">
    <subcellularLocation>
        <location evidence="1">Membrane</location>
        <topology evidence="1">Multi-pass membrane protein</topology>
    </subcellularLocation>
</comment>
<evidence type="ECO:0000313" key="9">
    <source>
        <dbReference type="Proteomes" id="UP001050975"/>
    </source>
</evidence>
<dbReference type="AlphaFoldDB" id="A0AAV3XFF5"/>
<sequence>MQAPHRMIVKTVNSNTFQIIIMVAIVMSGVLVGIETYPEFAAKHTTLLKIIDSIIIWIFIGEFLLKITAEYPRWWRYFFDGWNIFDFLIIVAFFLPVDVDYILVMRMVRILRLLKLLRALPRLQILVSALLKSLPSMGYVCLLLMLLFYMYGVVATFIFSKNDPIRFGTLPRSMLSLFQVATLEGWPDMMYTQIYGCDRYGYSGMEDLCKNPSAQPLSPLFFVSFVMLGAMIIINLLVGVMISSLEEAHQEQLQEKDEVISHQIEQNEKTLEKKLEQIQNQLYQMQASLEKISQAAENK</sequence>
<reference evidence="8" key="1">
    <citation type="submission" date="2019-10" db="EMBL/GenBank/DDBJ databases">
        <title>Draft genome sequece of Microseira wollei NIES-4236.</title>
        <authorList>
            <person name="Yamaguchi H."/>
            <person name="Suzuki S."/>
            <person name="Kawachi M."/>
        </authorList>
    </citation>
    <scope>NUCLEOTIDE SEQUENCE</scope>
    <source>
        <strain evidence="8">NIES-4236</strain>
    </source>
</reference>
<evidence type="ECO:0000256" key="6">
    <source>
        <dbReference type="SAM" id="Phobius"/>
    </source>
</evidence>
<dbReference type="EMBL" id="BLAY01000085">
    <property type="protein sequence ID" value="GET40228.1"/>
    <property type="molecule type" value="Genomic_DNA"/>
</dbReference>
<keyword evidence="5" id="KW-0175">Coiled coil</keyword>
<evidence type="ECO:0000256" key="4">
    <source>
        <dbReference type="ARBA" id="ARBA00023136"/>
    </source>
</evidence>
<dbReference type="RefSeq" id="WP_226586073.1">
    <property type="nucleotide sequence ID" value="NZ_BLAY01000085.1"/>
</dbReference>
<dbReference type="SUPFAM" id="SSF81324">
    <property type="entry name" value="Voltage-gated potassium channels"/>
    <property type="match status" value="1"/>
</dbReference>
<dbReference type="PRINTS" id="PR00169">
    <property type="entry name" value="KCHANNEL"/>
</dbReference>
<evidence type="ECO:0000256" key="1">
    <source>
        <dbReference type="ARBA" id="ARBA00004141"/>
    </source>
</evidence>
<dbReference type="GO" id="GO:0086010">
    <property type="term" value="P:membrane depolarization during action potential"/>
    <property type="evidence" value="ECO:0007669"/>
    <property type="project" value="TreeGrafter"/>
</dbReference>
<evidence type="ECO:0000313" key="8">
    <source>
        <dbReference type="EMBL" id="GET40228.1"/>
    </source>
</evidence>
<organism evidence="8 9">
    <name type="scientific">Microseira wollei NIES-4236</name>
    <dbReference type="NCBI Taxonomy" id="2530354"/>
    <lineage>
        <taxon>Bacteria</taxon>
        <taxon>Bacillati</taxon>
        <taxon>Cyanobacteriota</taxon>
        <taxon>Cyanophyceae</taxon>
        <taxon>Oscillatoriophycideae</taxon>
        <taxon>Aerosakkonematales</taxon>
        <taxon>Aerosakkonemataceae</taxon>
        <taxon>Microseira</taxon>
    </lineage>
</organism>